<feature type="compositionally biased region" description="Polar residues" evidence="1">
    <location>
        <begin position="487"/>
        <end position="499"/>
    </location>
</feature>
<dbReference type="InterPro" id="IPR036020">
    <property type="entry name" value="WW_dom_sf"/>
</dbReference>
<feature type="compositionally biased region" description="Basic and acidic residues" evidence="1">
    <location>
        <begin position="171"/>
        <end position="186"/>
    </location>
</feature>
<gene>
    <name evidence="3" type="ORF">FMOSSE_LOCUS7381</name>
</gene>
<dbReference type="InterPro" id="IPR001202">
    <property type="entry name" value="WW_dom"/>
</dbReference>
<feature type="compositionally biased region" description="Low complexity" evidence="1">
    <location>
        <begin position="1132"/>
        <end position="1148"/>
    </location>
</feature>
<dbReference type="PROSITE" id="PS01159">
    <property type="entry name" value="WW_DOMAIN_1"/>
    <property type="match status" value="1"/>
</dbReference>
<feature type="compositionally biased region" description="Polar residues" evidence="1">
    <location>
        <begin position="1171"/>
        <end position="1203"/>
    </location>
</feature>
<keyword evidence="4" id="KW-1185">Reference proteome</keyword>
<feature type="compositionally biased region" description="Polar residues" evidence="1">
    <location>
        <begin position="1072"/>
        <end position="1109"/>
    </location>
</feature>
<feature type="compositionally biased region" description="Basic and acidic residues" evidence="1">
    <location>
        <begin position="986"/>
        <end position="1010"/>
    </location>
</feature>
<feature type="compositionally biased region" description="Basic and acidic residues" evidence="1">
    <location>
        <begin position="842"/>
        <end position="864"/>
    </location>
</feature>
<dbReference type="SUPFAM" id="SSF51045">
    <property type="entry name" value="WW domain"/>
    <property type="match status" value="1"/>
</dbReference>
<evidence type="ECO:0000313" key="3">
    <source>
        <dbReference type="EMBL" id="CAG8569535.1"/>
    </source>
</evidence>
<feature type="compositionally biased region" description="Basic and acidic residues" evidence="1">
    <location>
        <begin position="349"/>
        <end position="372"/>
    </location>
</feature>
<feature type="compositionally biased region" description="Basic and acidic residues" evidence="1">
    <location>
        <begin position="199"/>
        <end position="208"/>
    </location>
</feature>
<feature type="compositionally biased region" description="Basic and acidic residues" evidence="1">
    <location>
        <begin position="701"/>
        <end position="730"/>
    </location>
</feature>
<feature type="compositionally biased region" description="Basic and acidic residues" evidence="1">
    <location>
        <begin position="83"/>
        <end position="136"/>
    </location>
</feature>
<accession>A0A9N9BL47</accession>
<protein>
    <submittedName>
        <fullName evidence="3">1029_t:CDS:1</fullName>
    </submittedName>
</protein>
<dbReference type="CDD" id="cd00201">
    <property type="entry name" value="WW"/>
    <property type="match status" value="1"/>
</dbReference>
<feature type="compositionally biased region" description="Basic and acidic residues" evidence="1">
    <location>
        <begin position="404"/>
        <end position="486"/>
    </location>
</feature>
<comment type="caution">
    <text evidence="3">The sequence shown here is derived from an EMBL/GenBank/DDBJ whole genome shotgun (WGS) entry which is preliminary data.</text>
</comment>
<evidence type="ECO:0000313" key="4">
    <source>
        <dbReference type="Proteomes" id="UP000789375"/>
    </source>
</evidence>
<feature type="region of interest" description="Disordered" evidence="1">
    <location>
        <begin position="301"/>
        <end position="809"/>
    </location>
</feature>
<sequence>MGRKSKNINKNNQPHTQVGSSTHQQTTQIQVTEPPNKRKKRILPSEQVVQAQQPRQSVFERLGTKLSGTAPILRQSTVKKDIKDLSSENETARKTKRLSDVRKTEFEQLEGEPRQQDSTKPKERQHDVKNKPEGVSKRIVPNSKPNSNIITKDGKREESKPGNPLWRNSPKQHEQKQPAKKDEYIDPKITSSLSPTEIQETKEEDIKSSHISHFELSLQSSKVHDVQNSEQPVNDIKDTETQKTSEIDQITSENLEKSVGSSELIVQQQNNAVYEHISGLAQSDHESDIAKEDVVSIQADDDYLIGIEDEDQEDPSLPVNSEQQMNRDFGESHETGQPPLRNIPPNPDSYKDRERKDHGRNKDIDIVKDIPSRMRNRAANSDDGRTSDRSYERPSRETSIQQCHVDDRRTRLYERDIREREREERYNRAIATDRAHDDRISDRDRRERERQDRYNKSLLEDKAHLDVPRRDRFQREIERGRNDHGNRTPNAETSSNSTIRGAASRSPSDSDRDRKPPSRARSLERIKREDREIRPRDDISWEHRQPHQDFQRDRISRQREDLSNRDRDSRIRDLSKEKDLSRDRVDLPMQDRDSMNFRRGDQMDVAFRRLDERVSVSNVRRLGDPRNNPGIPDRNQRDPPPRDREKDSHYHRDQALRSESIRREERQPIVRPKNETQNDTVFQDNRDREPRQRNAQTNTPIDHDHRPDKRKREEIDSNDRKVYYDREQRNDSNSFNQRIPDYRVRDKDREQRHREDYPAKVGINRDQDRDRKEDRVSPIHERNVGLPDLYRPSAEHHLKEPDRRPIREYERDVGADRFRTDYDREIRDRLRDGHESPSNSVEKTDAQKNLYDRHRDSEKRMGRDIDDDSLSRTNRPDPTRRVDIERSPTVMDNQRDNTRDFVQETHMREDKSGDSQDRNTKESKKALNKEDEEFLPHPWIKCKSSKNKDYYFNTQTRESRWSHPFPLEPENGKNCQTQSGQTDGNKTIDFDSRKVQDEFDSPRKKIRLNESGDGNATNTDNRSFQENPQIGNEDKTLKPINENETSNKDVSLIVDKAAFLPSESSSRLPRSNTTNDTALSFSPSIPQAQSSPGMTSVFSPPHRSISSGYNERRFSADYGIQSSPRKGSYAGSQPQSPQLSSSRPSSSPFNRSGSVDLYDRNDVFRNDDFISNRSLGDPRNITNLSGNNNSGMVTPTYSGSPVRSNRPGMYNSFGIDQNTSPGNRRSRDLPTFSQHSPASRRTILEEERQLYEEQNAEIEGLPISEVHVPERSEMDIDVQITNNGQDVETVTEQNIGEESDEDTWRSDNELTEYGASETEPVSIFLFRRAGSRMNQAGVKKKYLNSRKEYELVKTIYGGKGMQRFKHSFATVHRGNGIFPSVARGGINIYDEE</sequence>
<feature type="compositionally biased region" description="Basic and acidic residues" evidence="1">
    <location>
        <begin position="874"/>
        <end position="886"/>
    </location>
</feature>
<feature type="domain" description="WW" evidence="2">
    <location>
        <begin position="933"/>
        <end position="966"/>
    </location>
</feature>
<evidence type="ECO:0000256" key="1">
    <source>
        <dbReference type="SAM" id="MobiDB-lite"/>
    </source>
</evidence>
<feature type="compositionally biased region" description="Acidic residues" evidence="1">
    <location>
        <begin position="301"/>
        <end position="314"/>
    </location>
</feature>
<feature type="compositionally biased region" description="Polar residues" evidence="1">
    <location>
        <begin position="1012"/>
        <end position="1030"/>
    </location>
</feature>
<feature type="compositionally biased region" description="Polar residues" evidence="1">
    <location>
        <begin position="973"/>
        <end position="985"/>
    </location>
</feature>
<feature type="region of interest" description="Disordered" evidence="1">
    <location>
        <begin position="1063"/>
        <end position="1156"/>
    </location>
</feature>
<dbReference type="Pfam" id="PF00397">
    <property type="entry name" value="WW"/>
    <property type="match status" value="1"/>
</dbReference>
<feature type="compositionally biased region" description="Basic and acidic residues" evidence="1">
    <location>
        <begin position="740"/>
        <end position="783"/>
    </location>
</feature>
<feature type="compositionally biased region" description="Basic and acidic residues" evidence="1">
    <location>
        <begin position="893"/>
        <end position="929"/>
    </location>
</feature>
<feature type="region of interest" description="Disordered" evidence="1">
    <location>
        <begin position="958"/>
        <end position="1044"/>
    </location>
</feature>
<feature type="compositionally biased region" description="Polar residues" evidence="1">
    <location>
        <begin position="189"/>
        <end position="198"/>
    </location>
</feature>
<dbReference type="Gene3D" id="2.20.70.10">
    <property type="match status" value="1"/>
</dbReference>
<feature type="compositionally biased region" description="Polar residues" evidence="1">
    <location>
        <begin position="1214"/>
        <end position="1223"/>
    </location>
</feature>
<feature type="compositionally biased region" description="Basic and acidic residues" evidence="1">
    <location>
        <begin position="508"/>
        <end position="614"/>
    </location>
</feature>
<feature type="region of interest" description="Disordered" evidence="1">
    <location>
        <begin position="83"/>
        <end position="246"/>
    </location>
</feature>
<feature type="compositionally biased region" description="Basic and acidic residues" evidence="1">
    <location>
        <begin position="793"/>
        <end position="809"/>
    </location>
</feature>
<feature type="region of interest" description="Disordered" evidence="1">
    <location>
        <begin position="1169"/>
        <end position="1240"/>
    </location>
</feature>
<dbReference type="SMART" id="SM00456">
    <property type="entry name" value="WW"/>
    <property type="match status" value="1"/>
</dbReference>
<proteinExistence type="predicted"/>
<name>A0A9N9BL47_FUNMO</name>
<feature type="compositionally biased region" description="Basic and acidic residues" evidence="1">
    <location>
        <begin position="634"/>
        <end position="676"/>
    </location>
</feature>
<dbReference type="PROSITE" id="PS50020">
    <property type="entry name" value="WW_DOMAIN_2"/>
    <property type="match status" value="1"/>
</dbReference>
<dbReference type="EMBL" id="CAJVPP010001712">
    <property type="protein sequence ID" value="CAG8569535.1"/>
    <property type="molecule type" value="Genomic_DNA"/>
</dbReference>
<feature type="compositionally biased region" description="Basic and acidic residues" evidence="1">
    <location>
        <begin position="380"/>
        <end position="396"/>
    </location>
</feature>
<dbReference type="Proteomes" id="UP000789375">
    <property type="component" value="Unassembled WGS sequence"/>
</dbReference>
<organism evidence="3 4">
    <name type="scientific">Funneliformis mosseae</name>
    <name type="common">Endomycorrhizal fungus</name>
    <name type="synonym">Glomus mosseae</name>
    <dbReference type="NCBI Taxonomy" id="27381"/>
    <lineage>
        <taxon>Eukaryota</taxon>
        <taxon>Fungi</taxon>
        <taxon>Fungi incertae sedis</taxon>
        <taxon>Mucoromycota</taxon>
        <taxon>Glomeromycotina</taxon>
        <taxon>Glomeromycetes</taxon>
        <taxon>Glomerales</taxon>
        <taxon>Glomeraceae</taxon>
        <taxon>Funneliformis</taxon>
    </lineage>
</organism>
<feature type="region of interest" description="Disordered" evidence="1">
    <location>
        <begin position="1"/>
        <end position="55"/>
    </location>
</feature>
<evidence type="ECO:0000259" key="2">
    <source>
        <dbReference type="PROSITE" id="PS50020"/>
    </source>
</evidence>
<feature type="compositionally biased region" description="Basic and acidic residues" evidence="1">
    <location>
        <begin position="235"/>
        <end position="246"/>
    </location>
</feature>
<reference evidence="3" key="1">
    <citation type="submission" date="2021-06" db="EMBL/GenBank/DDBJ databases">
        <authorList>
            <person name="Kallberg Y."/>
            <person name="Tangrot J."/>
            <person name="Rosling A."/>
        </authorList>
    </citation>
    <scope>NUCLEOTIDE SEQUENCE</scope>
    <source>
        <strain evidence="3">87-6 pot B 2015</strain>
    </source>
</reference>
<feature type="region of interest" description="Disordered" evidence="1">
    <location>
        <begin position="829"/>
        <end position="932"/>
    </location>
</feature>
<feature type="compositionally biased region" description="Polar residues" evidence="1">
    <location>
        <begin position="8"/>
        <end position="33"/>
    </location>
</feature>